<dbReference type="InterPro" id="IPR039420">
    <property type="entry name" value="WalR-like"/>
</dbReference>
<dbReference type="InterPro" id="IPR011006">
    <property type="entry name" value="CheY-like_superfamily"/>
</dbReference>
<dbReference type="PROSITE" id="PS50110">
    <property type="entry name" value="RESPONSE_REGULATORY"/>
    <property type="match status" value="1"/>
</dbReference>
<dbReference type="SMART" id="SM00421">
    <property type="entry name" value="HTH_LUXR"/>
    <property type="match status" value="1"/>
</dbReference>
<name>A0A563ER25_9PSEU</name>
<dbReference type="InterPro" id="IPR001789">
    <property type="entry name" value="Sig_transdc_resp-reg_receiver"/>
</dbReference>
<dbReference type="CDD" id="cd17535">
    <property type="entry name" value="REC_NarL-like"/>
    <property type="match status" value="1"/>
</dbReference>
<dbReference type="PROSITE" id="PS00622">
    <property type="entry name" value="HTH_LUXR_1"/>
    <property type="match status" value="1"/>
</dbReference>
<dbReference type="GO" id="GO:0003677">
    <property type="term" value="F:DNA binding"/>
    <property type="evidence" value="ECO:0007669"/>
    <property type="project" value="UniProtKB-KW"/>
</dbReference>
<dbReference type="SUPFAM" id="SSF52172">
    <property type="entry name" value="CheY-like"/>
    <property type="match status" value="1"/>
</dbReference>
<keyword evidence="1 5" id="KW-0597">Phosphoprotein</keyword>
<dbReference type="PROSITE" id="PS50043">
    <property type="entry name" value="HTH_LUXR_2"/>
    <property type="match status" value="1"/>
</dbReference>
<dbReference type="Proteomes" id="UP000316639">
    <property type="component" value="Unassembled WGS sequence"/>
</dbReference>
<evidence type="ECO:0000256" key="5">
    <source>
        <dbReference type="PROSITE-ProRule" id="PRU00169"/>
    </source>
</evidence>
<dbReference type="SUPFAM" id="SSF46894">
    <property type="entry name" value="C-terminal effector domain of the bipartite response regulators"/>
    <property type="match status" value="1"/>
</dbReference>
<dbReference type="EMBL" id="VOBR01000014">
    <property type="protein sequence ID" value="TWP49982.1"/>
    <property type="molecule type" value="Genomic_DNA"/>
</dbReference>
<dbReference type="InterPro" id="IPR058245">
    <property type="entry name" value="NreC/VraR/RcsB-like_REC"/>
</dbReference>
<evidence type="ECO:0000259" key="7">
    <source>
        <dbReference type="PROSITE" id="PS50110"/>
    </source>
</evidence>
<dbReference type="GO" id="GO:0006355">
    <property type="term" value="P:regulation of DNA-templated transcription"/>
    <property type="evidence" value="ECO:0007669"/>
    <property type="project" value="InterPro"/>
</dbReference>
<dbReference type="PRINTS" id="PR00038">
    <property type="entry name" value="HTHLUXR"/>
</dbReference>
<dbReference type="PANTHER" id="PTHR43214">
    <property type="entry name" value="TWO-COMPONENT RESPONSE REGULATOR"/>
    <property type="match status" value="1"/>
</dbReference>
<dbReference type="CDD" id="cd06170">
    <property type="entry name" value="LuxR_C_like"/>
    <property type="match status" value="1"/>
</dbReference>
<evidence type="ECO:0000256" key="3">
    <source>
        <dbReference type="ARBA" id="ARBA00023125"/>
    </source>
</evidence>
<feature type="domain" description="HTH luxR-type" evidence="6">
    <location>
        <begin position="137"/>
        <end position="202"/>
    </location>
</feature>
<organism evidence="8 9">
    <name type="scientific">Lentzea tibetensis</name>
    <dbReference type="NCBI Taxonomy" id="2591470"/>
    <lineage>
        <taxon>Bacteria</taxon>
        <taxon>Bacillati</taxon>
        <taxon>Actinomycetota</taxon>
        <taxon>Actinomycetes</taxon>
        <taxon>Pseudonocardiales</taxon>
        <taxon>Pseudonocardiaceae</taxon>
        <taxon>Lentzea</taxon>
    </lineage>
</organism>
<sequence length="206" mass="22085">MKVLIVDDHPVVRAGLRALLSVPDEFEVVGEACDGAEAVQLVAALRPCVVLMDLQMGDGVDGVTATRQITALPAPPKVVVLTTYDSDADILRAVEAGAAGYLLKESPPEELFAALRTAAAGEMALSPPVASRMMRRVRAPQLALSQREIEILELIAAGRSNREVSRQLFISEATVKTHLAHVYDKLGVDSRTAAVKAAVDRRLIRL</sequence>
<feature type="domain" description="Response regulatory" evidence="7">
    <location>
        <begin position="2"/>
        <end position="119"/>
    </location>
</feature>
<evidence type="ECO:0000313" key="8">
    <source>
        <dbReference type="EMBL" id="TWP49982.1"/>
    </source>
</evidence>
<proteinExistence type="predicted"/>
<dbReference type="Gene3D" id="3.40.50.2300">
    <property type="match status" value="1"/>
</dbReference>
<dbReference type="InterPro" id="IPR016032">
    <property type="entry name" value="Sig_transdc_resp-reg_C-effctor"/>
</dbReference>
<dbReference type="GO" id="GO:0000160">
    <property type="term" value="P:phosphorelay signal transduction system"/>
    <property type="evidence" value="ECO:0007669"/>
    <property type="project" value="InterPro"/>
</dbReference>
<accession>A0A563ER25</accession>
<evidence type="ECO:0000313" key="9">
    <source>
        <dbReference type="Proteomes" id="UP000316639"/>
    </source>
</evidence>
<dbReference type="PANTHER" id="PTHR43214:SF24">
    <property type="entry name" value="TRANSCRIPTIONAL REGULATORY PROTEIN NARL-RELATED"/>
    <property type="match status" value="1"/>
</dbReference>
<keyword evidence="3" id="KW-0238">DNA-binding</keyword>
<keyword evidence="2" id="KW-0805">Transcription regulation</keyword>
<evidence type="ECO:0000256" key="4">
    <source>
        <dbReference type="ARBA" id="ARBA00023163"/>
    </source>
</evidence>
<dbReference type="Pfam" id="PF00196">
    <property type="entry name" value="GerE"/>
    <property type="match status" value="1"/>
</dbReference>
<dbReference type="InterPro" id="IPR000792">
    <property type="entry name" value="Tscrpt_reg_LuxR_C"/>
</dbReference>
<keyword evidence="4" id="KW-0804">Transcription</keyword>
<dbReference type="SMART" id="SM00448">
    <property type="entry name" value="REC"/>
    <property type="match status" value="1"/>
</dbReference>
<comment type="caution">
    <text evidence="8">The sequence shown here is derived from an EMBL/GenBank/DDBJ whole genome shotgun (WGS) entry which is preliminary data.</text>
</comment>
<reference evidence="8 9" key="1">
    <citation type="submission" date="2019-07" db="EMBL/GenBank/DDBJ databases">
        <title>Lentzea xizangensis sp. nov., isolated from Qinghai-Tibetan Plateau Soils.</title>
        <authorList>
            <person name="Huang J."/>
        </authorList>
    </citation>
    <scope>NUCLEOTIDE SEQUENCE [LARGE SCALE GENOMIC DNA]</scope>
    <source>
        <strain evidence="8 9">FXJ1.1311</strain>
    </source>
</reference>
<dbReference type="RefSeq" id="WP_146354082.1">
    <property type="nucleotide sequence ID" value="NZ_VOBR01000014.1"/>
</dbReference>
<dbReference type="Pfam" id="PF00072">
    <property type="entry name" value="Response_reg"/>
    <property type="match status" value="1"/>
</dbReference>
<feature type="modified residue" description="4-aspartylphosphate" evidence="5">
    <location>
        <position position="53"/>
    </location>
</feature>
<evidence type="ECO:0000256" key="2">
    <source>
        <dbReference type="ARBA" id="ARBA00023015"/>
    </source>
</evidence>
<dbReference type="OrthoDB" id="9808843at2"/>
<dbReference type="AlphaFoldDB" id="A0A563ER25"/>
<gene>
    <name evidence="8" type="ORF">FKR81_22390</name>
</gene>
<protein>
    <submittedName>
        <fullName evidence="8">Response regulator transcription factor</fullName>
    </submittedName>
</protein>
<evidence type="ECO:0000259" key="6">
    <source>
        <dbReference type="PROSITE" id="PS50043"/>
    </source>
</evidence>
<keyword evidence="9" id="KW-1185">Reference proteome</keyword>
<evidence type="ECO:0000256" key="1">
    <source>
        <dbReference type="ARBA" id="ARBA00022553"/>
    </source>
</evidence>